<dbReference type="STRING" id="857265.WG78_08060"/>
<keyword evidence="4" id="KW-1185">Reference proteome</keyword>
<evidence type="ECO:0000313" key="3">
    <source>
        <dbReference type="EMBL" id="KPC53782.1"/>
    </source>
</evidence>
<gene>
    <name evidence="3" type="ORF">WG78_08060</name>
</gene>
<sequence>MGMDKTGMLLSQIPLHDMYAQALALGAPFQVPDVGQQDCDSTYPGWRIMDLTTQREFDVLPALIPRFNAWLDTCAGGPLEEVMASQTEQITAWRIRRFASEPGSQHSYTQQRFYADAAKNGRNDHEAAAARKAAQEKRDADEKQIKKARQKAADKAAKALAEGGTTTPPDPISGMRVFEPKMDQIQWREAAAEFKSDYEGRILRQQHSAAQILIDTLPASTILLINGDDEVAEFNRLKTAGEAGVKTLFSPDMADVLALYDNHIHDSRAWFMYSSLGSREMWSGYFRNRMIYVDTLTNKALSPVAVAGRVIGVATLVGGVVYTVRQRNLKGIAGGLAGTLAITSLEHVITDQITGATIPALPGADKLWAFTNDIGTVVTQQQQESVLAFHQSGMDRLNQLIAAAGGTVQGSSSNAPGLLTQAEGMLA</sequence>
<name>A0A0N0GPG6_9NEIS</name>
<feature type="domain" description="T6SS Phospholipase effector Tle1-like C-terminal" evidence="2">
    <location>
        <begin position="63"/>
        <end position="397"/>
    </location>
</feature>
<evidence type="ECO:0000313" key="4">
    <source>
        <dbReference type="Proteomes" id="UP000037939"/>
    </source>
</evidence>
<evidence type="ECO:0000256" key="1">
    <source>
        <dbReference type="SAM" id="MobiDB-lite"/>
    </source>
</evidence>
<evidence type="ECO:0000259" key="2">
    <source>
        <dbReference type="Pfam" id="PF22137"/>
    </source>
</evidence>
<feature type="region of interest" description="Disordered" evidence="1">
    <location>
        <begin position="151"/>
        <end position="174"/>
    </location>
</feature>
<comment type="caution">
    <text evidence="3">The sequence shown here is derived from an EMBL/GenBank/DDBJ whole genome shotgun (WGS) entry which is preliminary data.</text>
</comment>
<accession>A0A0N0GPG6</accession>
<dbReference type="Proteomes" id="UP000037939">
    <property type="component" value="Unassembled WGS sequence"/>
</dbReference>
<protein>
    <recommendedName>
        <fullName evidence="2">T6SS Phospholipase effector Tle1-like C-terminal domain-containing protein</fullName>
    </recommendedName>
</protein>
<organism evidence="3 4">
    <name type="scientific">Amantichitinum ursilacus</name>
    <dbReference type="NCBI Taxonomy" id="857265"/>
    <lineage>
        <taxon>Bacteria</taxon>
        <taxon>Pseudomonadati</taxon>
        <taxon>Pseudomonadota</taxon>
        <taxon>Betaproteobacteria</taxon>
        <taxon>Neisseriales</taxon>
        <taxon>Chitinibacteraceae</taxon>
        <taxon>Amantichitinum</taxon>
    </lineage>
</organism>
<proteinExistence type="predicted"/>
<dbReference type="AlphaFoldDB" id="A0A0N0GPG6"/>
<dbReference type="EMBL" id="LAQT01000005">
    <property type="protein sequence ID" value="KPC53782.1"/>
    <property type="molecule type" value="Genomic_DNA"/>
</dbReference>
<dbReference type="InterPro" id="IPR054388">
    <property type="entry name" value="Tle1-like_C"/>
</dbReference>
<dbReference type="Pfam" id="PF22137">
    <property type="entry name" value="T6SS_Tle1-like_C"/>
    <property type="match status" value="1"/>
</dbReference>
<reference evidence="3 4" key="1">
    <citation type="submission" date="2015-07" db="EMBL/GenBank/DDBJ databases">
        <title>Draft genome sequence of the Amantichitinum ursilacus IGB-41, a new chitin-degrading bacterium.</title>
        <authorList>
            <person name="Kirstahler P."/>
            <person name="Guenther M."/>
            <person name="Grumaz C."/>
            <person name="Rupp S."/>
            <person name="Zibek S."/>
            <person name="Sohn K."/>
        </authorList>
    </citation>
    <scope>NUCLEOTIDE SEQUENCE [LARGE SCALE GENOMIC DNA]</scope>
    <source>
        <strain evidence="3 4">IGB-41</strain>
    </source>
</reference>